<name>A0A4V6NGP5_9FIRM</name>
<proteinExistence type="predicted"/>
<evidence type="ECO:0000313" key="2">
    <source>
        <dbReference type="EMBL" id="TCL59157.1"/>
    </source>
</evidence>
<gene>
    <name evidence="2" type="ORF">EDD77_10671</name>
</gene>
<dbReference type="InterPro" id="IPR001296">
    <property type="entry name" value="Glyco_trans_1"/>
</dbReference>
<evidence type="ECO:0000313" key="3">
    <source>
        <dbReference type="Proteomes" id="UP000295184"/>
    </source>
</evidence>
<dbReference type="EMBL" id="SLUM01000006">
    <property type="protein sequence ID" value="TCL59157.1"/>
    <property type="molecule type" value="Genomic_DNA"/>
</dbReference>
<dbReference type="PANTHER" id="PTHR46401">
    <property type="entry name" value="GLYCOSYLTRANSFERASE WBBK-RELATED"/>
    <property type="match status" value="1"/>
</dbReference>
<dbReference type="RefSeq" id="WP_058966696.1">
    <property type="nucleotide sequence ID" value="NZ_CABKVM010000019.1"/>
</dbReference>
<keyword evidence="2" id="KW-0808">Transferase</keyword>
<sequence>MKKLLFVINQFYKGGAETALLNLFHALSPQEYEVDFLLFDQIDQPNAVSLTPLLPSWVNVCNAAQAEGRFAIVKKVAFKVWQKLTRRQMYRAAAYRFVKGKHYDAAFSYGEWMSPEFVAKKVDAAQKYVWIHADVDKAPYVDPQILFGFDPYYQKYLFVSRQSMESAARRFPFLKGRTAVVHNMCADEGIREQAQEPLEQSWPTDRPVVLTVANFRPEKNHLRQVEAMKILRDRGVEFTWVNVGCSADFLVRQKLDQAIQKYGLETSFLRLPADPNPYKYMKRADLVAVLSDFEAWSLVITEAKLLGVPVLATRTSGAMEQIVNGETGVLCDFDAQAIADALEQLLKDEKMRSEIHRNLQGFSTRQTTLMELEQLLKGE</sequence>
<comment type="caution">
    <text evidence="2">The sequence shown here is derived from an EMBL/GenBank/DDBJ whole genome shotgun (WGS) entry which is preliminary data.</text>
</comment>
<reference evidence="2 3" key="1">
    <citation type="submission" date="2019-03" db="EMBL/GenBank/DDBJ databases">
        <title>Genomic Encyclopedia of Type Strains, Phase IV (KMG-IV): sequencing the most valuable type-strain genomes for metagenomic binning, comparative biology and taxonomic classification.</title>
        <authorList>
            <person name="Goeker M."/>
        </authorList>
    </citation>
    <scope>NUCLEOTIDE SEQUENCE [LARGE SCALE GENOMIC DNA]</scope>
    <source>
        <strain evidence="2 3">DSM 100451</strain>
    </source>
</reference>
<organism evidence="2 3">
    <name type="scientific">Allofournierella massiliensis</name>
    <dbReference type="NCBI Taxonomy" id="1650663"/>
    <lineage>
        <taxon>Bacteria</taxon>
        <taxon>Bacillati</taxon>
        <taxon>Bacillota</taxon>
        <taxon>Clostridia</taxon>
        <taxon>Eubacteriales</taxon>
        <taxon>Oscillospiraceae</taxon>
        <taxon>Allofournierella</taxon>
    </lineage>
</organism>
<dbReference type="SUPFAM" id="SSF53756">
    <property type="entry name" value="UDP-Glycosyltransferase/glycogen phosphorylase"/>
    <property type="match status" value="1"/>
</dbReference>
<evidence type="ECO:0000259" key="1">
    <source>
        <dbReference type="Pfam" id="PF00534"/>
    </source>
</evidence>
<protein>
    <submittedName>
        <fullName evidence="2">Glycosyltransferase involved in cell wall biosynthesis</fullName>
    </submittedName>
</protein>
<dbReference type="Proteomes" id="UP000295184">
    <property type="component" value="Unassembled WGS sequence"/>
</dbReference>
<dbReference type="OrthoDB" id="9762705at2"/>
<dbReference type="PANTHER" id="PTHR46401:SF8">
    <property type="entry name" value="BLL6006 PROTEIN"/>
    <property type="match status" value="1"/>
</dbReference>
<dbReference type="Pfam" id="PF00534">
    <property type="entry name" value="Glycos_transf_1"/>
    <property type="match status" value="1"/>
</dbReference>
<dbReference type="AlphaFoldDB" id="A0A4V6NGP5"/>
<dbReference type="Gene3D" id="3.40.50.2000">
    <property type="entry name" value="Glycogen Phosphorylase B"/>
    <property type="match status" value="2"/>
</dbReference>
<dbReference type="STRING" id="1650663.GCA_001486665_03224"/>
<dbReference type="CDD" id="cd03811">
    <property type="entry name" value="GT4_GT28_WabH-like"/>
    <property type="match status" value="1"/>
</dbReference>
<dbReference type="GO" id="GO:0016757">
    <property type="term" value="F:glycosyltransferase activity"/>
    <property type="evidence" value="ECO:0007669"/>
    <property type="project" value="InterPro"/>
</dbReference>
<feature type="domain" description="Glycosyl transferase family 1" evidence="1">
    <location>
        <begin position="200"/>
        <end position="358"/>
    </location>
</feature>
<accession>A0A4V6NGP5</accession>